<evidence type="ECO:0000313" key="6">
    <source>
        <dbReference type="Proteomes" id="UP000031036"/>
    </source>
</evidence>
<organism evidence="4 6">
    <name type="scientific">Toxocara canis</name>
    <name type="common">Canine roundworm</name>
    <dbReference type="NCBI Taxonomy" id="6265"/>
    <lineage>
        <taxon>Eukaryota</taxon>
        <taxon>Metazoa</taxon>
        <taxon>Ecdysozoa</taxon>
        <taxon>Nematoda</taxon>
        <taxon>Chromadorea</taxon>
        <taxon>Rhabditida</taxon>
        <taxon>Spirurina</taxon>
        <taxon>Ascaridomorpha</taxon>
        <taxon>Ascaridoidea</taxon>
        <taxon>Toxocaridae</taxon>
        <taxon>Toxocara</taxon>
    </lineage>
</organism>
<dbReference type="Proteomes" id="UP000031036">
    <property type="component" value="Unassembled WGS sequence"/>
</dbReference>
<dbReference type="OMA" id="ACTPYEN"/>
<gene>
    <name evidence="4" type="primary">dom-3</name>
    <name evidence="4" type="ORF">Tcan_15467</name>
    <name evidence="5" type="ORF">TCNE_LOCUS15240</name>
</gene>
<keyword evidence="2" id="KW-0539">Nucleus</keyword>
<dbReference type="EMBL" id="UYWY01022724">
    <property type="protein sequence ID" value="VDM46561.1"/>
    <property type="molecule type" value="Genomic_DNA"/>
</dbReference>
<dbReference type="STRING" id="6265.A0A0B2V190"/>
<dbReference type="GO" id="GO:0034353">
    <property type="term" value="F:mRNA 5'-diphosphatase activity"/>
    <property type="evidence" value="ECO:0007669"/>
    <property type="project" value="TreeGrafter"/>
</dbReference>
<dbReference type="GO" id="GO:0110155">
    <property type="term" value="P:NAD-cap decapping"/>
    <property type="evidence" value="ECO:0007669"/>
    <property type="project" value="TreeGrafter"/>
</dbReference>
<dbReference type="InterPro" id="IPR039039">
    <property type="entry name" value="RAI1-like_fam"/>
</dbReference>
<dbReference type="GO" id="GO:0005634">
    <property type="term" value="C:nucleus"/>
    <property type="evidence" value="ECO:0007669"/>
    <property type="project" value="UniProtKB-SubCell"/>
</dbReference>
<reference evidence="5" key="2">
    <citation type="submission" date="2018-11" db="EMBL/GenBank/DDBJ databases">
        <authorList>
            <consortium name="Pathogen Informatics"/>
        </authorList>
    </citation>
    <scope>NUCLEOTIDE SEQUENCE [LARGE SCALE GENOMIC DNA]</scope>
</reference>
<dbReference type="EC" id="3.6.1.-" evidence="2"/>
<evidence type="ECO:0000313" key="5">
    <source>
        <dbReference type="EMBL" id="VDM46561.1"/>
    </source>
</evidence>
<reference evidence="4 6" key="1">
    <citation type="submission" date="2014-11" db="EMBL/GenBank/DDBJ databases">
        <title>Genetic blueprint of the zoonotic pathogen Toxocara canis.</title>
        <authorList>
            <person name="Zhu X.-Q."/>
            <person name="Korhonen P.K."/>
            <person name="Cai H."/>
            <person name="Young N.D."/>
            <person name="Nejsum P."/>
            <person name="von Samson-Himmelstjerna G."/>
            <person name="Boag P.R."/>
            <person name="Tan P."/>
            <person name="Li Q."/>
            <person name="Min J."/>
            <person name="Yang Y."/>
            <person name="Wang X."/>
            <person name="Fang X."/>
            <person name="Hall R.S."/>
            <person name="Hofmann A."/>
            <person name="Sternberg P.W."/>
            <person name="Jex A.R."/>
            <person name="Gasser R.B."/>
        </authorList>
    </citation>
    <scope>NUCLEOTIDE SEQUENCE [LARGE SCALE GENOMIC DNA]</scope>
    <source>
        <strain evidence="4">PN_DK_2014</strain>
    </source>
</reference>
<dbReference type="PANTHER" id="PTHR12395">
    <property type="entry name" value="DOM-3 RELATED"/>
    <property type="match status" value="1"/>
</dbReference>
<accession>A0A0B2V190</accession>
<dbReference type="GO" id="GO:0004518">
    <property type="term" value="F:nuclease activity"/>
    <property type="evidence" value="ECO:0007669"/>
    <property type="project" value="UniProtKB-KW"/>
</dbReference>
<keyword evidence="2" id="KW-0540">Nuclease</keyword>
<name>A0A0B2V190_TOXCA</name>
<protein>
    <recommendedName>
        <fullName evidence="2">Decapping nuclease</fullName>
        <ecNumber evidence="2">3.6.1.-</ecNumber>
    </recommendedName>
</protein>
<comment type="subcellular location">
    <subcellularLocation>
        <location evidence="2">Nucleus</location>
    </subcellularLocation>
</comment>
<evidence type="ECO:0000256" key="1">
    <source>
        <dbReference type="ARBA" id="ARBA00006562"/>
    </source>
</evidence>
<dbReference type="AlphaFoldDB" id="A0A0B2V190"/>
<dbReference type="GO" id="GO:0000956">
    <property type="term" value="P:nuclear-transcribed mRNA catabolic process"/>
    <property type="evidence" value="ECO:0007669"/>
    <property type="project" value="TreeGrafter"/>
</dbReference>
<dbReference type="InterPro" id="IPR013961">
    <property type="entry name" value="RAI1"/>
</dbReference>
<sequence>MAILLSASECSSKKTFPMYRSPSVVAEFSVTKERDVVPGRMEARYFYNKVLEHGAKCHFDLNEGFETFQSKDELLNGGEKLNVLCKWLITRASPNASLKEVCCDADFVCYRGLLTRVASTPYDVSESWMLSAVRIESTIFLCEFPTEQKKHRIETMTQREKMMCYWGFKFEQFVTTDTPTSSPVTNEAVCNLREFDVVLKTTLGDEDRVRLLFSAETDCFDSHGRYLELKTQANGLTGSFWMNKAMKWWIQSFLAGIEQIVVGFRNNSGIVERVSHMKVAELYRHAVRWTPAVTFSFLLDTLRLVKQKMFEVDSLIYVLFEYAPSERAVTFRNVPEGEDYAQFLFLPDEFLEHFGARR</sequence>
<dbReference type="GO" id="GO:0000166">
    <property type="term" value="F:nucleotide binding"/>
    <property type="evidence" value="ECO:0007669"/>
    <property type="project" value="UniProtKB-KW"/>
</dbReference>
<dbReference type="GO" id="GO:0005829">
    <property type="term" value="C:cytosol"/>
    <property type="evidence" value="ECO:0007669"/>
    <property type="project" value="TreeGrafter"/>
</dbReference>
<keyword evidence="6" id="KW-1185">Reference proteome</keyword>
<comment type="cofactor">
    <cofactor evidence="2">
        <name>a divalent metal cation</name>
        <dbReference type="ChEBI" id="CHEBI:60240"/>
    </cofactor>
</comment>
<dbReference type="GO" id="GO:0046872">
    <property type="term" value="F:metal ion binding"/>
    <property type="evidence" value="ECO:0007669"/>
    <property type="project" value="UniProtKB-KW"/>
</dbReference>
<dbReference type="OrthoDB" id="5853397at2759"/>
<dbReference type="PANTHER" id="PTHR12395:SF9">
    <property type="entry name" value="DECAPPING AND EXORIBONUCLEASE PROTEIN"/>
    <property type="match status" value="1"/>
</dbReference>
<comment type="similarity">
    <text evidence="1 2">Belongs to the DXO/Dom3Z family.</text>
</comment>
<comment type="function">
    <text evidence="2">Decapping enzyme for NAD-capped RNAs: specifically hydrolyzes the nicotinamide adenine dinucleotide (NAD) cap from a subset of RNAs by removing the entire NAD moiety from the 5'-end of an NAD-capped RNA.</text>
</comment>
<feature type="domain" description="RAI1-like" evidence="3">
    <location>
        <begin position="21"/>
        <end position="350"/>
    </location>
</feature>
<keyword evidence="2" id="KW-0547">Nucleotide-binding</keyword>
<evidence type="ECO:0000256" key="2">
    <source>
        <dbReference type="RuleBase" id="RU367113"/>
    </source>
</evidence>
<proteinExistence type="inferred from homology"/>
<keyword evidence="2" id="KW-0378">Hydrolase</keyword>
<keyword evidence="2" id="KW-0694">RNA-binding</keyword>
<evidence type="ECO:0000259" key="3">
    <source>
        <dbReference type="Pfam" id="PF08652"/>
    </source>
</evidence>
<dbReference type="GO" id="GO:0003723">
    <property type="term" value="F:RNA binding"/>
    <property type="evidence" value="ECO:0007669"/>
    <property type="project" value="UniProtKB-KW"/>
</dbReference>
<dbReference type="Pfam" id="PF08652">
    <property type="entry name" value="RAI1"/>
    <property type="match status" value="1"/>
</dbReference>
<evidence type="ECO:0000313" key="4">
    <source>
        <dbReference type="EMBL" id="KHN77206.1"/>
    </source>
</evidence>
<keyword evidence="2" id="KW-0479">Metal-binding</keyword>
<dbReference type="EMBL" id="JPKZ01002351">
    <property type="protein sequence ID" value="KHN77206.1"/>
    <property type="molecule type" value="Genomic_DNA"/>
</dbReference>